<dbReference type="GO" id="GO:0042594">
    <property type="term" value="P:response to starvation"/>
    <property type="evidence" value="ECO:0007669"/>
    <property type="project" value="TreeGrafter"/>
</dbReference>
<dbReference type="Pfam" id="PF21034">
    <property type="entry name" value="BCAS3_WD40"/>
    <property type="match status" value="1"/>
</dbReference>
<keyword evidence="6" id="KW-1185">Reference proteome</keyword>
<dbReference type="OrthoDB" id="25778at2759"/>
<evidence type="ECO:0000256" key="1">
    <source>
        <dbReference type="ARBA" id="ARBA00004329"/>
    </source>
</evidence>
<evidence type="ECO:0000256" key="2">
    <source>
        <dbReference type="SAM" id="MobiDB-lite"/>
    </source>
</evidence>
<dbReference type="InterPro" id="IPR022175">
    <property type="entry name" value="BCAS3_dom"/>
</dbReference>
<dbReference type="AlphaFoldDB" id="A0A835H1J6"/>
<dbReference type="InterPro" id="IPR015943">
    <property type="entry name" value="WD40/YVTN_repeat-like_dom_sf"/>
</dbReference>
<reference evidence="5 6" key="1">
    <citation type="submission" date="2020-10" db="EMBL/GenBank/DDBJ databases">
        <title>The Coptis chinensis genome and diversification of protoberbering-type alkaloids.</title>
        <authorList>
            <person name="Wang B."/>
            <person name="Shu S."/>
            <person name="Song C."/>
            <person name="Liu Y."/>
        </authorList>
    </citation>
    <scope>NUCLEOTIDE SEQUENCE [LARGE SCALE GENOMIC DNA]</scope>
    <source>
        <strain evidence="5">HL-2020</strain>
        <tissue evidence="5">Leaf</tissue>
    </source>
</reference>
<gene>
    <name evidence="5" type="ORF">IFM89_018295</name>
</gene>
<evidence type="ECO:0000259" key="4">
    <source>
        <dbReference type="Pfam" id="PF21034"/>
    </source>
</evidence>
<dbReference type="PANTHER" id="PTHR13268:SF7">
    <property type="entry name" value="AUTOPHAGY-RELATED PROTEIN 18F"/>
    <property type="match status" value="1"/>
</dbReference>
<dbReference type="GO" id="GO:0000407">
    <property type="term" value="C:phagophore assembly site"/>
    <property type="evidence" value="ECO:0007669"/>
    <property type="project" value="UniProtKB-SubCell"/>
</dbReference>
<feature type="region of interest" description="Disordered" evidence="2">
    <location>
        <begin position="546"/>
        <end position="566"/>
    </location>
</feature>
<feature type="compositionally biased region" description="Polar residues" evidence="2">
    <location>
        <begin position="550"/>
        <end position="565"/>
    </location>
</feature>
<evidence type="ECO:0000313" key="6">
    <source>
        <dbReference type="Proteomes" id="UP000631114"/>
    </source>
</evidence>
<dbReference type="InterPro" id="IPR045142">
    <property type="entry name" value="BCAS3-like"/>
</dbReference>
<sequence>MRNDVQKTIGGVPRSGKSNGFYRIRFWSLSWLLEDCIFRCFYCCFIREVCWSSVASSIVDKIEDASGDQAISTEIVVVCHAYSSYEVVGNGSFFWGRNVQDGSAPSYNGIVSNGFEQGSGNFGPSVVRFYSFKSQSYVHILKFRSAVYLGKIHCFDAATLEMEYTLLTYPLVSSVPGSGGIGCGPLAVGPRWLAYSGSPVAVSNAGRVSPTPAASLSGLPSNGSLVAHYAKESSKQLAAGIVTLGDIGYKKLSRYYSELLPDGNGSLKSGSPGWKPINNGLLPDADNAGMVIVRDIVCKSVVTQFRAHRNPISALSFDPSGTLLVTASIQGQTLNVFRIMPSGSNSDDSYMHLYKLQRGLTNAFIQGTSHLFAINPAGGTVLPSIDSSFTNGNNGLGVTPKSAVRWPPSSGPTNFNQQNLFASGPPVTLSVVSRIRNGNSGWKGTVSGAAAAATGRISALSGATASVFHNCKGNGIYAGTSSLRTKYHLLVFSPSGSVIQYVLAKASPGIDSEMIVSRSTPFHDATPDSDARFIVEALQNNKIYPEEMRNGSSDYPTTKSKTNTGSEERHHLYISEAELQMHQAQIPLWAKPEIYFQTVVMDGLETEGESSGGETEIERFPIRVIEARSKDLVPVCDYLQTHNLQQSRGSTFESSRSAQLLQQKSGLSEGGRLSCRNSCTSLSSSSEGAALAEFCNGIDEKGWGGLHTELAEGFVHSNDSPKMKTRLEYVNNSDRPKVESGLKFVNNNKESLKMDSHLNSDHELD</sequence>
<dbReference type="InterPro" id="IPR048382">
    <property type="entry name" value="BCAS3_WD40"/>
</dbReference>
<dbReference type="Proteomes" id="UP000631114">
    <property type="component" value="Unassembled WGS sequence"/>
</dbReference>
<accession>A0A835H1J6</accession>
<evidence type="ECO:0008006" key="7">
    <source>
        <dbReference type="Google" id="ProtNLM"/>
    </source>
</evidence>
<dbReference type="PANTHER" id="PTHR13268">
    <property type="entry name" value="BREAST CARCINOMA AMPLIFIED SEQUENCE 3"/>
    <property type="match status" value="1"/>
</dbReference>
<dbReference type="InterPro" id="IPR001680">
    <property type="entry name" value="WD40_rpt"/>
</dbReference>
<comment type="caution">
    <text evidence="5">The sequence shown here is derived from an EMBL/GenBank/DDBJ whole genome shotgun (WGS) entry which is preliminary data.</text>
</comment>
<dbReference type="Pfam" id="PF12490">
    <property type="entry name" value="BCAS3"/>
    <property type="match status" value="1"/>
</dbReference>
<dbReference type="Gene3D" id="2.130.10.10">
    <property type="entry name" value="YVTN repeat-like/Quinoprotein amine dehydrogenase"/>
    <property type="match status" value="1"/>
</dbReference>
<dbReference type="GO" id="GO:0006914">
    <property type="term" value="P:autophagy"/>
    <property type="evidence" value="ECO:0007669"/>
    <property type="project" value="InterPro"/>
</dbReference>
<evidence type="ECO:0000259" key="3">
    <source>
        <dbReference type="Pfam" id="PF12490"/>
    </source>
</evidence>
<name>A0A835H1J6_9MAGN</name>
<dbReference type="SMART" id="SM00320">
    <property type="entry name" value="WD40"/>
    <property type="match status" value="1"/>
</dbReference>
<dbReference type="SUPFAM" id="SSF63829">
    <property type="entry name" value="Calcium-dependent phosphotriesterase"/>
    <property type="match status" value="1"/>
</dbReference>
<dbReference type="EMBL" id="JADFTS010000009">
    <property type="protein sequence ID" value="KAF9589033.1"/>
    <property type="molecule type" value="Genomic_DNA"/>
</dbReference>
<comment type="subcellular location">
    <subcellularLocation>
        <location evidence="1">Preautophagosomal structure</location>
    </subcellularLocation>
</comment>
<protein>
    <recommendedName>
        <fullName evidence="7">Autophagy-related protein 18f</fullName>
    </recommendedName>
</protein>
<evidence type="ECO:0000313" key="5">
    <source>
        <dbReference type="EMBL" id="KAF9589033.1"/>
    </source>
</evidence>
<organism evidence="5 6">
    <name type="scientific">Coptis chinensis</name>
    <dbReference type="NCBI Taxonomy" id="261450"/>
    <lineage>
        <taxon>Eukaryota</taxon>
        <taxon>Viridiplantae</taxon>
        <taxon>Streptophyta</taxon>
        <taxon>Embryophyta</taxon>
        <taxon>Tracheophyta</taxon>
        <taxon>Spermatophyta</taxon>
        <taxon>Magnoliopsida</taxon>
        <taxon>Ranunculales</taxon>
        <taxon>Ranunculaceae</taxon>
        <taxon>Coptidoideae</taxon>
        <taxon>Coptis</taxon>
    </lineage>
</organism>
<proteinExistence type="predicted"/>
<dbReference type="SUPFAM" id="SSF50978">
    <property type="entry name" value="WD40 repeat-like"/>
    <property type="match status" value="1"/>
</dbReference>
<dbReference type="InterPro" id="IPR036322">
    <property type="entry name" value="WD40_repeat_dom_sf"/>
</dbReference>
<feature type="domain" description="BCAS3 WD40" evidence="4">
    <location>
        <begin position="145"/>
        <end position="367"/>
    </location>
</feature>
<feature type="domain" description="BCAS3" evidence="3">
    <location>
        <begin position="537"/>
        <end position="637"/>
    </location>
</feature>